<accession>A0A1L9B514</accession>
<comment type="pathway">
    <text evidence="1 5">Carotenoid biosynthesis.</text>
</comment>
<dbReference type="SUPFAM" id="SSF51905">
    <property type="entry name" value="FAD/NAD(P)-binding domain"/>
    <property type="match status" value="1"/>
</dbReference>
<gene>
    <name evidence="7" type="ORF">BON30_29075</name>
</gene>
<dbReference type="Proteomes" id="UP000182229">
    <property type="component" value="Unassembled WGS sequence"/>
</dbReference>
<sequence>MKSMRVAVVGGGIGGLTAAGLLAKEGHDVTLFEGGPHLGGKAQSVQVGGLRLDTGPTLLTLPDVVRGLFESLGAADLLPPFLELEAQCTYHFPDGCGFVAYKDLERTAHSAAGLRPSEGKGVHGFYAEAEHIWRAAGEPYLEAPFEGMAGFMSRVLRRGLVAVARGMKLSTLDDLARAHFKTEHMWRFVGRFATYAGASPYAASAAYALVPHIERAYGVHHVRGGIGALVDALGAAVARLGVKVHLNTRAHYQREAHGYRVGPSGGEEHFDSVVVNADPLDKLGRGSEPLSLSGHVLLLEVDGRPALPHHTVLFSRDYRREFDELFAGQLAADPTVYFCNPAATDDTVAPPDKTGLFVMVNAPALPREPGAAERAAAEWELHGERVKAQMFDKLLTHYPELRGRMRVVAQRTPVDLAALGAPGGSIYGFLPHGRFGPFRRPRIRGGTPGLFFAGGGTHPGGGVPLVMLSGQFAARMASAHLRSGV</sequence>
<dbReference type="InterPro" id="IPR014105">
    <property type="entry name" value="Carotenoid/retinoid_OxRdtase"/>
</dbReference>
<dbReference type="PANTHER" id="PTHR43734:SF7">
    <property type="entry name" value="4,4'-DIAPONEUROSPORENE OXYGENASE"/>
    <property type="match status" value="1"/>
</dbReference>
<keyword evidence="3 5" id="KW-0125">Carotenoid biosynthesis</keyword>
<dbReference type="NCBIfam" id="TIGR02734">
    <property type="entry name" value="crtI_fam"/>
    <property type="match status" value="1"/>
</dbReference>
<proteinExistence type="inferred from homology"/>
<dbReference type="STRING" id="83449.BON30_29075"/>
<evidence type="ECO:0000256" key="3">
    <source>
        <dbReference type="ARBA" id="ARBA00022746"/>
    </source>
</evidence>
<evidence type="ECO:0000256" key="2">
    <source>
        <dbReference type="ARBA" id="ARBA00006046"/>
    </source>
</evidence>
<dbReference type="RefSeq" id="WP_071901682.1">
    <property type="nucleotide sequence ID" value="NZ_MPIN01000008.1"/>
</dbReference>
<dbReference type="GO" id="GO:0016491">
    <property type="term" value="F:oxidoreductase activity"/>
    <property type="evidence" value="ECO:0007669"/>
    <property type="project" value="UniProtKB-KW"/>
</dbReference>
<dbReference type="AlphaFoldDB" id="A0A1L9B514"/>
<comment type="caution">
    <text evidence="7">The sequence shown here is derived from an EMBL/GenBank/DDBJ whole genome shotgun (WGS) entry which is preliminary data.</text>
</comment>
<dbReference type="EMBL" id="MPIN01000008">
    <property type="protein sequence ID" value="OJH37348.1"/>
    <property type="molecule type" value="Genomic_DNA"/>
</dbReference>
<keyword evidence="8" id="KW-1185">Reference proteome</keyword>
<comment type="similarity">
    <text evidence="2 5">Belongs to the carotenoid/retinoid oxidoreductase family.</text>
</comment>
<protein>
    <submittedName>
        <fullName evidence="7">Hydroxyneurosporene dehydrogenase</fullName>
    </submittedName>
</protein>
<reference evidence="8" key="1">
    <citation type="submission" date="2016-11" db="EMBL/GenBank/DDBJ databases">
        <authorList>
            <person name="Shukria A."/>
            <person name="Stevens D.C."/>
        </authorList>
    </citation>
    <scope>NUCLEOTIDE SEQUENCE [LARGE SCALE GENOMIC DNA]</scope>
    <source>
        <strain evidence="8">Cbfe23</strain>
    </source>
</reference>
<evidence type="ECO:0000256" key="4">
    <source>
        <dbReference type="ARBA" id="ARBA00023002"/>
    </source>
</evidence>
<dbReference type="InterPro" id="IPR036188">
    <property type="entry name" value="FAD/NAD-bd_sf"/>
</dbReference>
<evidence type="ECO:0000256" key="5">
    <source>
        <dbReference type="RuleBase" id="RU362075"/>
    </source>
</evidence>
<dbReference type="OrthoDB" id="9774675at2"/>
<dbReference type="PRINTS" id="PR00419">
    <property type="entry name" value="ADXRDTASE"/>
</dbReference>
<dbReference type="InterPro" id="IPR002937">
    <property type="entry name" value="Amino_oxidase"/>
</dbReference>
<evidence type="ECO:0000313" key="8">
    <source>
        <dbReference type="Proteomes" id="UP000182229"/>
    </source>
</evidence>
<keyword evidence="4 5" id="KW-0560">Oxidoreductase</keyword>
<evidence type="ECO:0000313" key="7">
    <source>
        <dbReference type="EMBL" id="OJH37348.1"/>
    </source>
</evidence>
<name>A0A1L9B514_9BACT</name>
<feature type="domain" description="Amine oxidase" evidence="6">
    <location>
        <begin position="13"/>
        <end position="475"/>
    </location>
</feature>
<reference evidence="7 8" key="2">
    <citation type="submission" date="2016-12" db="EMBL/GenBank/DDBJ databases">
        <title>Draft Genome Sequence of Cystobacter ferrugineus Strain Cbfe23.</title>
        <authorList>
            <person name="Akbar S."/>
            <person name="Dowd S.E."/>
            <person name="Stevens D.C."/>
        </authorList>
    </citation>
    <scope>NUCLEOTIDE SEQUENCE [LARGE SCALE GENOMIC DNA]</scope>
    <source>
        <strain evidence="7 8">Cbfe23</strain>
    </source>
</reference>
<dbReference type="GO" id="GO:0016117">
    <property type="term" value="P:carotenoid biosynthetic process"/>
    <property type="evidence" value="ECO:0007669"/>
    <property type="project" value="UniProtKB-KW"/>
</dbReference>
<organism evidence="7 8">
    <name type="scientific">Cystobacter ferrugineus</name>
    <dbReference type="NCBI Taxonomy" id="83449"/>
    <lineage>
        <taxon>Bacteria</taxon>
        <taxon>Pseudomonadati</taxon>
        <taxon>Myxococcota</taxon>
        <taxon>Myxococcia</taxon>
        <taxon>Myxococcales</taxon>
        <taxon>Cystobacterineae</taxon>
        <taxon>Archangiaceae</taxon>
        <taxon>Cystobacter</taxon>
    </lineage>
</organism>
<evidence type="ECO:0000259" key="6">
    <source>
        <dbReference type="Pfam" id="PF01593"/>
    </source>
</evidence>
<dbReference type="Gene3D" id="3.50.50.60">
    <property type="entry name" value="FAD/NAD(P)-binding domain"/>
    <property type="match status" value="2"/>
</dbReference>
<dbReference type="Pfam" id="PF01593">
    <property type="entry name" value="Amino_oxidase"/>
    <property type="match status" value="1"/>
</dbReference>
<evidence type="ECO:0000256" key="1">
    <source>
        <dbReference type="ARBA" id="ARBA00004829"/>
    </source>
</evidence>
<dbReference type="PANTHER" id="PTHR43734">
    <property type="entry name" value="PHYTOENE DESATURASE"/>
    <property type="match status" value="1"/>
</dbReference>